<keyword evidence="3 9" id="KW-0812">Transmembrane</keyword>
<evidence type="ECO:0000256" key="3">
    <source>
        <dbReference type="ARBA" id="ARBA00022692"/>
    </source>
</evidence>
<keyword evidence="7" id="KW-0325">Glycoprotein</keyword>
<keyword evidence="5 9" id="KW-0472">Membrane</keyword>
<accession>A0A226F451</accession>
<dbReference type="PANTHER" id="PTHR42643">
    <property type="entry name" value="IONOTROPIC RECEPTOR 20A-RELATED"/>
    <property type="match status" value="1"/>
</dbReference>
<organism evidence="10 11">
    <name type="scientific">Folsomia candida</name>
    <name type="common">Springtail</name>
    <dbReference type="NCBI Taxonomy" id="158441"/>
    <lineage>
        <taxon>Eukaryota</taxon>
        <taxon>Metazoa</taxon>
        <taxon>Ecdysozoa</taxon>
        <taxon>Arthropoda</taxon>
        <taxon>Hexapoda</taxon>
        <taxon>Collembola</taxon>
        <taxon>Entomobryomorpha</taxon>
        <taxon>Isotomoidea</taxon>
        <taxon>Isotomidae</taxon>
        <taxon>Proisotominae</taxon>
        <taxon>Folsomia</taxon>
    </lineage>
</organism>
<name>A0A226F451_FOLCA</name>
<dbReference type="AlphaFoldDB" id="A0A226F451"/>
<protein>
    <submittedName>
        <fullName evidence="10">Glutamate receptor 2</fullName>
    </submittedName>
</protein>
<gene>
    <name evidence="10" type="ORF">Fcan01_01474</name>
</gene>
<dbReference type="GO" id="GO:0005886">
    <property type="term" value="C:plasma membrane"/>
    <property type="evidence" value="ECO:0007669"/>
    <property type="project" value="UniProtKB-SubCell"/>
</dbReference>
<dbReference type="PANTHER" id="PTHR42643:SF24">
    <property type="entry name" value="IONOTROPIC RECEPTOR 60A"/>
    <property type="match status" value="1"/>
</dbReference>
<proteinExistence type="predicted"/>
<keyword evidence="11" id="KW-1185">Reference proteome</keyword>
<feature type="compositionally biased region" description="Polar residues" evidence="8">
    <location>
        <begin position="303"/>
        <end position="321"/>
    </location>
</feature>
<evidence type="ECO:0000256" key="6">
    <source>
        <dbReference type="ARBA" id="ARBA00023170"/>
    </source>
</evidence>
<evidence type="ECO:0000313" key="11">
    <source>
        <dbReference type="Proteomes" id="UP000198287"/>
    </source>
</evidence>
<feature type="transmembrane region" description="Helical" evidence="9">
    <location>
        <begin position="67"/>
        <end position="87"/>
    </location>
</feature>
<comment type="caution">
    <text evidence="10">The sequence shown here is derived from an EMBL/GenBank/DDBJ whole genome shotgun (WGS) entry which is preliminary data.</text>
</comment>
<evidence type="ECO:0000256" key="7">
    <source>
        <dbReference type="ARBA" id="ARBA00023180"/>
    </source>
</evidence>
<dbReference type="SUPFAM" id="SSF53850">
    <property type="entry name" value="Periplasmic binding protein-like II"/>
    <property type="match status" value="1"/>
</dbReference>
<evidence type="ECO:0000256" key="2">
    <source>
        <dbReference type="ARBA" id="ARBA00022475"/>
    </source>
</evidence>
<evidence type="ECO:0000256" key="5">
    <source>
        <dbReference type="ARBA" id="ARBA00023136"/>
    </source>
</evidence>
<feature type="region of interest" description="Disordered" evidence="8">
    <location>
        <begin position="291"/>
        <end position="321"/>
    </location>
</feature>
<evidence type="ECO:0000313" key="10">
    <source>
        <dbReference type="EMBL" id="OXA64565.1"/>
    </source>
</evidence>
<reference evidence="10 11" key="1">
    <citation type="submission" date="2015-12" db="EMBL/GenBank/DDBJ databases">
        <title>The genome of Folsomia candida.</title>
        <authorList>
            <person name="Faddeeva A."/>
            <person name="Derks M.F."/>
            <person name="Anvar Y."/>
            <person name="Smit S."/>
            <person name="Van Straalen N."/>
            <person name="Roelofs D."/>
        </authorList>
    </citation>
    <scope>NUCLEOTIDE SEQUENCE [LARGE SCALE GENOMIC DNA]</scope>
    <source>
        <strain evidence="10 11">VU population</strain>
        <tissue evidence="10">Whole body</tissue>
    </source>
</reference>
<feature type="transmembrane region" description="Helical" evidence="9">
    <location>
        <begin position="6"/>
        <end position="24"/>
    </location>
</feature>
<evidence type="ECO:0000256" key="9">
    <source>
        <dbReference type="SAM" id="Phobius"/>
    </source>
</evidence>
<keyword evidence="2" id="KW-1003">Cell membrane</keyword>
<dbReference type="Proteomes" id="UP000198287">
    <property type="component" value="Unassembled WGS sequence"/>
</dbReference>
<comment type="subcellular location">
    <subcellularLocation>
        <location evidence="1">Cell membrane</location>
        <topology evidence="1">Multi-pass membrane protein</topology>
    </subcellularLocation>
</comment>
<feature type="transmembrane region" description="Helical" evidence="9">
    <location>
        <begin position="258"/>
        <end position="278"/>
    </location>
</feature>
<evidence type="ECO:0000256" key="8">
    <source>
        <dbReference type="SAM" id="MobiDB-lite"/>
    </source>
</evidence>
<dbReference type="EMBL" id="LNIX01000001">
    <property type="protein sequence ID" value="OXA64565.1"/>
    <property type="molecule type" value="Genomic_DNA"/>
</dbReference>
<evidence type="ECO:0000256" key="4">
    <source>
        <dbReference type="ARBA" id="ARBA00022989"/>
    </source>
</evidence>
<evidence type="ECO:0000256" key="1">
    <source>
        <dbReference type="ARBA" id="ARBA00004651"/>
    </source>
</evidence>
<keyword evidence="6 10" id="KW-0675">Receptor</keyword>
<dbReference type="InterPro" id="IPR052192">
    <property type="entry name" value="Insect_Ionotropic_Sensory_Rcpt"/>
</dbReference>
<sequence>MSWAGIFVTWGLFAGILVIIRFTLRYCVSSDICRFNLGWWIMSFMVGQGCHASHATKKSLYKYEYPISLRLCFITGMLFGLLINIIYSSTILSALSVPISVIQSFEDLLEQGYKFSTHHLSQPMQNVLKTRLEVLNAHREVHLVDNAHQISHILEGKRVATLAYFDYFYREALKQNYSTTYICRTIDRILVSPNSKPFPSSFVAPKGSKLKEYFNYGLIRIRERGLHNKYSKEYDIFHNNFVCETNKVSWDSVAAADVYVVFFILFIGLLASLAGIVIENLGTIMPSAKVQRSSENRKKSNRVSDTVSRLPNNYRGSSTKT</sequence>
<keyword evidence="4 9" id="KW-1133">Transmembrane helix</keyword>